<feature type="transmembrane region" description="Helical" evidence="1">
    <location>
        <begin position="41"/>
        <end position="63"/>
    </location>
</feature>
<evidence type="ECO:0000256" key="1">
    <source>
        <dbReference type="SAM" id="Phobius"/>
    </source>
</evidence>
<comment type="caution">
    <text evidence="2">The sequence shown here is derived from an EMBL/GenBank/DDBJ whole genome shotgun (WGS) entry which is preliminary data.</text>
</comment>
<keyword evidence="3" id="KW-1185">Reference proteome</keyword>
<organism evidence="2 3">
    <name type="scientific">Pseudonocardia bannensis</name>
    <dbReference type="NCBI Taxonomy" id="630973"/>
    <lineage>
        <taxon>Bacteria</taxon>
        <taxon>Bacillati</taxon>
        <taxon>Actinomycetota</taxon>
        <taxon>Actinomycetes</taxon>
        <taxon>Pseudonocardiales</taxon>
        <taxon>Pseudonocardiaceae</taxon>
        <taxon>Pseudonocardia</taxon>
    </lineage>
</organism>
<protein>
    <submittedName>
        <fullName evidence="2">Uncharacterized protein</fullName>
    </submittedName>
</protein>
<name>A0A848DQ59_9PSEU</name>
<evidence type="ECO:0000313" key="3">
    <source>
        <dbReference type="Proteomes" id="UP000586918"/>
    </source>
</evidence>
<evidence type="ECO:0000313" key="2">
    <source>
        <dbReference type="EMBL" id="NMH94576.1"/>
    </source>
</evidence>
<proteinExistence type="predicted"/>
<sequence length="156" mass="16009">MSVARVLVAGFTAALVSGVTCGVTVRVLVRLFVLAAGRTPAFSIAGSLLLVALFVISVVPGAVASAATAHPTPLVVLYALGMVIVVYTGVAIGVEEWTAAIGHGLSNRQVALLVLLTLGVAVVVLGNPVLAHRIAQRLSTRSRIGTERPAQRRPDA</sequence>
<keyword evidence="1" id="KW-0472">Membrane</keyword>
<dbReference type="RefSeq" id="WP_169415259.1">
    <property type="nucleotide sequence ID" value="NZ_JAAXKZ010000119.1"/>
</dbReference>
<dbReference type="Proteomes" id="UP000586918">
    <property type="component" value="Unassembled WGS sequence"/>
</dbReference>
<keyword evidence="1" id="KW-0812">Transmembrane</keyword>
<accession>A0A848DQ59</accession>
<reference evidence="2 3" key="1">
    <citation type="submission" date="2020-04" db="EMBL/GenBank/DDBJ databases">
        <authorList>
            <person name="Klaysubun C."/>
            <person name="Duangmal K."/>
            <person name="Lipun K."/>
        </authorList>
    </citation>
    <scope>NUCLEOTIDE SEQUENCE [LARGE SCALE GENOMIC DNA]</scope>
    <source>
        <strain evidence="2 3">DSM 45300</strain>
    </source>
</reference>
<dbReference type="AlphaFoldDB" id="A0A848DQ59"/>
<gene>
    <name evidence="2" type="ORF">HF519_23985</name>
</gene>
<feature type="transmembrane region" description="Helical" evidence="1">
    <location>
        <begin position="110"/>
        <end position="131"/>
    </location>
</feature>
<dbReference type="EMBL" id="JAAXKZ010000119">
    <property type="protein sequence ID" value="NMH94576.1"/>
    <property type="molecule type" value="Genomic_DNA"/>
</dbReference>
<keyword evidence="1" id="KW-1133">Transmembrane helix</keyword>
<feature type="transmembrane region" description="Helical" evidence="1">
    <location>
        <begin position="75"/>
        <end position="94"/>
    </location>
</feature>